<evidence type="ECO:0000256" key="7">
    <source>
        <dbReference type="PROSITE-ProRule" id="PRU01360"/>
    </source>
</evidence>
<dbReference type="SUPFAM" id="SSF56935">
    <property type="entry name" value="Porins"/>
    <property type="match status" value="1"/>
</dbReference>
<dbReference type="InterPro" id="IPR036942">
    <property type="entry name" value="Beta-barrel_TonB_sf"/>
</dbReference>
<dbReference type="OrthoDB" id="9766643at2"/>
<dbReference type="Pfam" id="PF07660">
    <property type="entry name" value="STN"/>
    <property type="match status" value="1"/>
</dbReference>
<comment type="caution">
    <text evidence="10">The sequence shown here is derived from an EMBL/GenBank/DDBJ whole genome shotgun (WGS) entry which is preliminary data.</text>
</comment>
<accession>A0A4R6TWW7</accession>
<comment type="subcellular location">
    <subcellularLocation>
        <location evidence="1 7">Cell outer membrane</location>
        <topology evidence="1 7">Multi-pass membrane protein</topology>
    </subcellularLocation>
</comment>
<comment type="similarity">
    <text evidence="7">Belongs to the TonB-dependent receptor family.</text>
</comment>
<dbReference type="AlphaFoldDB" id="A0A4R6TWW7"/>
<evidence type="ECO:0000256" key="4">
    <source>
        <dbReference type="ARBA" id="ARBA00022692"/>
    </source>
</evidence>
<evidence type="ECO:0000256" key="6">
    <source>
        <dbReference type="ARBA" id="ARBA00023237"/>
    </source>
</evidence>
<keyword evidence="3 7" id="KW-1134">Transmembrane beta strand</keyword>
<dbReference type="EMBL" id="SNYK01000012">
    <property type="protein sequence ID" value="TDQ36499.1"/>
    <property type="molecule type" value="Genomic_DNA"/>
</dbReference>
<evidence type="ECO:0000256" key="1">
    <source>
        <dbReference type="ARBA" id="ARBA00004571"/>
    </source>
</evidence>
<dbReference type="Gene3D" id="2.40.170.20">
    <property type="entry name" value="TonB-dependent receptor, beta-barrel domain"/>
    <property type="match status" value="1"/>
</dbReference>
<keyword evidence="2 7" id="KW-0813">Transport</keyword>
<feature type="domain" description="Secretin/TonB short N-terminal" evidence="9">
    <location>
        <begin position="53"/>
        <end position="104"/>
    </location>
</feature>
<dbReference type="Gene3D" id="3.55.50.30">
    <property type="match status" value="1"/>
</dbReference>
<keyword evidence="11" id="KW-1185">Reference proteome</keyword>
<feature type="chain" id="PRO_5020723908" evidence="8">
    <location>
        <begin position="29"/>
        <end position="904"/>
    </location>
</feature>
<dbReference type="RefSeq" id="WP_101496041.1">
    <property type="nucleotide sequence ID" value="NZ_LNJZ01000003.1"/>
</dbReference>
<dbReference type="GO" id="GO:0009279">
    <property type="term" value="C:cell outer membrane"/>
    <property type="evidence" value="ECO:0007669"/>
    <property type="project" value="UniProtKB-SubCell"/>
</dbReference>
<evidence type="ECO:0000313" key="10">
    <source>
        <dbReference type="EMBL" id="TDQ36499.1"/>
    </source>
</evidence>
<keyword evidence="6 7" id="KW-0998">Cell outer membrane</keyword>
<gene>
    <name evidence="10" type="ORF">DFQ45_11246</name>
</gene>
<proteinExistence type="inferred from homology"/>
<evidence type="ECO:0000256" key="8">
    <source>
        <dbReference type="SAM" id="SignalP"/>
    </source>
</evidence>
<organism evidence="10 11">
    <name type="scientific">Thiopseudomonas denitrificans</name>
    <dbReference type="NCBI Taxonomy" id="1501432"/>
    <lineage>
        <taxon>Bacteria</taxon>
        <taxon>Pseudomonadati</taxon>
        <taxon>Pseudomonadota</taxon>
        <taxon>Gammaproteobacteria</taxon>
        <taxon>Pseudomonadales</taxon>
        <taxon>Pseudomonadaceae</taxon>
        <taxon>Thiopseudomonas</taxon>
    </lineage>
</organism>
<dbReference type="InterPro" id="IPR011662">
    <property type="entry name" value="Secretin/TonB_short_N"/>
</dbReference>
<keyword evidence="8" id="KW-0732">Signal</keyword>
<keyword evidence="5 7" id="KW-0472">Membrane</keyword>
<evidence type="ECO:0000256" key="5">
    <source>
        <dbReference type="ARBA" id="ARBA00023136"/>
    </source>
</evidence>
<dbReference type="InterPro" id="IPR039426">
    <property type="entry name" value="TonB-dep_rcpt-like"/>
</dbReference>
<keyword evidence="10" id="KW-0675">Receptor</keyword>
<feature type="signal peptide" evidence="8">
    <location>
        <begin position="1"/>
        <end position="28"/>
    </location>
</feature>
<dbReference type="SMART" id="SM00965">
    <property type="entry name" value="STN"/>
    <property type="match status" value="1"/>
</dbReference>
<protein>
    <submittedName>
        <fullName evidence="10">TonB-dependent receptor-like protein</fullName>
    </submittedName>
</protein>
<name>A0A4R6TWW7_9GAMM</name>
<reference evidence="10 11" key="1">
    <citation type="submission" date="2019-03" db="EMBL/GenBank/DDBJ databases">
        <title>Genomic Encyclopedia of Type Strains, Phase IV (KMG-IV): sequencing the most valuable type-strain genomes for metagenomic binning, comparative biology and taxonomic classification.</title>
        <authorList>
            <person name="Goeker M."/>
        </authorList>
    </citation>
    <scope>NUCLEOTIDE SEQUENCE [LARGE SCALE GENOMIC DNA]</scope>
    <source>
        <strain evidence="10 11">DSM 28679</strain>
    </source>
</reference>
<dbReference type="Proteomes" id="UP000294575">
    <property type="component" value="Unassembled WGS sequence"/>
</dbReference>
<evidence type="ECO:0000256" key="2">
    <source>
        <dbReference type="ARBA" id="ARBA00022448"/>
    </source>
</evidence>
<evidence type="ECO:0000256" key="3">
    <source>
        <dbReference type="ARBA" id="ARBA00022452"/>
    </source>
</evidence>
<sequence length="904" mass="100691">MMYQPRWYTRRISLILAASLMLPLTAQGKTLVLDIQAQELSHSITRLAQEAGISIGAPGRLLHGKTAPALSGNMSLQQALEILLENSGVAWQMRPDGSVALTAVPSPSVAQLNTATVIGQGVSVYGGQTRLSDEQLAATPSGNANLTDKLVQLPSVESQGMSRSSMGAGELRPENLSINGAHFYQNNFTVDGININNDLDPGRYGPGDFDRIGSHSQGLYVDVNSVASVEVNDHNVSASKGQFTGGTVDVETKRYDGDNHFGINWRHSSDKLTRYHYDKKDASAFKDGELSLFESTNPVQPRFKKNLYNLHAAFGMGGNWGTFVSVSRNESIIPFLDSRTRGFDVTPDGAIHVGDFIEAQDVKQWRRNDNVTAKISWQPDSQQILDIRLLYGTGKSRYQMGGVVGSDYTDDHHSMGLGIGYKNRLSFGQYSLDLDITKMGDERLSNNMYYAVISGLYSDRAEASGGPHALDNTQTNYSFKPKFQFDTVDIAGSQHSISSGLEINKKRMEASRPNTTLVHTFICMTGACNTPADLTYFSRAYYLPYEMDISQNEYAVWLEDNIKIGQLQIRPGMRADYNSFLRNIDISPRLSMNYDVFGNQKTNIKTGYNRYYGRSFLHLQAKPYYDSNTVSILYPGVLDIVTKSQVDLDSINRLKTPYDDEKVLGVSQDLGLFRVSLTGINRKGKSQVNSFYDKQLNKTYFTNNAASETNTVTLELSTIQSINVAGLFFDVNAALKWMERKSNQINEGYGTSAAYDSTLGTGVDRTDKVIYQGKVINSKDLPVNSFGNPLRAQVSVFTSWPKYDLNMSNFFTWRDRYVALKRLSANGIDPSTNERLGVYIKEKYGRIHTWDMQLKWSPQVSGMQPYVQMDILNVTDDKNIGSTTSSQPVYDIGRQLWLEVGMNF</sequence>
<keyword evidence="4 7" id="KW-0812">Transmembrane</keyword>
<evidence type="ECO:0000259" key="9">
    <source>
        <dbReference type="SMART" id="SM00965"/>
    </source>
</evidence>
<dbReference type="PROSITE" id="PS52016">
    <property type="entry name" value="TONB_DEPENDENT_REC_3"/>
    <property type="match status" value="1"/>
</dbReference>
<evidence type="ECO:0000313" key="11">
    <source>
        <dbReference type="Proteomes" id="UP000294575"/>
    </source>
</evidence>